<evidence type="ECO:0000313" key="2">
    <source>
        <dbReference type="EMBL" id="MBW6530225.1"/>
    </source>
</evidence>
<dbReference type="InterPro" id="IPR016181">
    <property type="entry name" value="Acyl_CoA_acyltransferase"/>
</dbReference>
<sequence length="261" mass="28536">MAPLRQAFHFSTMIAGNDGQNHALVIKVAAGEADRAAARSLLNKRYGWRGYGESHSIPTSATHSTFTAFIDGELVGTLTLGVDSSAGMEIDHTFRNELNTYRRVPGAQLCELTKFAFETSVQSKAILAAFFHFIFIYGECRYDCTDLFIEVNPRHRRFYEAMLGFDRVGGLKENEGVGAPSQLMHLEVAQIRAQVADYTRAAGGVSERSLYPFFLSGEIESDVRLKMERGGLSASQAHRAAAIASQRQPNAIDAGATIGHA</sequence>
<dbReference type="Proteomes" id="UP000759103">
    <property type="component" value="Unassembled WGS sequence"/>
</dbReference>
<dbReference type="Pfam" id="PF21926">
    <property type="entry name" value="FeeM"/>
    <property type="match status" value="1"/>
</dbReference>
<dbReference type="EMBL" id="JAHXZN010000001">
    <property type="protein sequence ID" value="MBW6530225.1"/>
    <property type="molecule type" value="Genomic_DNA"/>
</dbReference>
<organism evidence="2 3">
    <name type="scientific">Sphingomonas citri</name>
    <dbReference type="NCBI Taxonomy" id="2862499"/>
    <lineage>
        <taxon>Bacteria</taxon>
        <taxon>Pseudomonadati</taxon>
        <taxon>Pseudomonadota</taxon>
        <taxon>Alphaproteobacteria</taxon>
        <taxon>Sphingomonadales</taxon>
        <taxon>Sphingomonadaceae</taxon>
        <taxon>Sphingomonas</taxon>
    </lineage>
</organism>
<protein>
    <submittedName>
        <fullName evidence="2">Acetyltransferase</fullName>
    </submittedName>
</protein>
<reference evidence="2 3" key="1">
    <citation type="submission" date="2021-07" db="EMBL/GenBank/DDBJ databases">
        <title>Sphingomonas sp.</title>
        <authorList>
            <person name="Feng G."/>
            <person name="Li J."/>
            <person name="Pan M."/>
        </authorList>
    </citation>
    <scope>NUCLEOTIDE SEQUENCE [LARGE SCALE GENOMIC DNA]</scope>
    <source>
        <strain evidence="2 3">RRHST34</strain>
    </source>
</reference>
<comment type="caution">
    <text evidence="2">The sequence shown here is derived from an EMBL/GenBank/DDBJ whole genome shotgun (WGS) entry which is preliminary data.</text>
</comment>
<dbReference type="SUPFAM" id="SSF55729">
    <property type="entry name" value="Acyl-CoA N-acyltransferases (Nat)"/>
    <property type="match status" value="1"/>
</dbReference>
<dbReference type="RefSeq" id="WP_219747610.1">
    <property type="nucleotide sequence ID" value="NZ_JAHXZN010000001.1"/>
</dbReference>
<keyword evidence="3" id="KW-1185">Reference proteome</keyword>
<accession>A0ABS7BL65</accession>
<feature type="domain" description="N-acyl amino acid synthase FeeM catalytic core" evidence="1">
    <location>
        <begin position="37"/>
        <end position="187"/>
    </location>
</feature>
<evidence type="ECO:0000313" key="3">
    <source>
        <dbReference type="Proteomes" id="UP000759103"/>
    </source>
</evidence>
<evidence type="ECO:0000259" key="1">
    <source>
        <dbReference type="Pfam" id="PF21926"/>
    </source>
</evidence>
<proteinExistence type="predicted"/>
<gene>
    <name evidence="2" type="ORF">KZ820_05700</name>
</gene>
<dbReference type="InterPro" id="IPR054597">
    <property type="entry name" value="FeeM_cat"/>
</dbReference>
<dbReference type="Gene3D" id="3.40.630.30">
    <property type="match status" value="1"/>
</dbReference>
<name>A0ABS7BL65_9SPHN</name>